<dbReference type="EMBL" id="VCAZ01000174">
    <property type="protein sequence ID" value="TTC29628.1"/>
    <property type="molecule type" value="Genomic_DNA"/>
</dbReference>
<dbReference type="Gene3D" id="3.30.559.70">
    <property type="entry name" value="Choline/Carnitine o-acyltransferase, domain 2"/>
    <property type="match status" value="2"/>
</dbReference>
<keyword evidence="4" id="KW-0012">Acyltransferase</keyword>
<dbReference type="OrthoDB" id="240216at2759"/>
<dbReference type="SUPFAM" id="SSF52777">
    <property type="entry name" value="CoA-dependent acyltransferases"/>
    <property type="match status" value="2"/>
</dbReference>
<evidence type="ECO:0000256" key="5">
    <source>
        <dbReference type="ARBA" id="ARBA00037088"/>
    </source>
</evidence>
<comment type="catalytic activity">
    <reaction evidence="8">
        <text>choline + acetyl-CoA = acetylcholine + CoA</text>
        <dbReference type="Rhea" id="RHEA:18821"/>
        <dbReference type="ChEBI" id="CHEBI:15354"/>
        <dbReference type="ChEBI" id="CHEBI:15355"/>
        <dbReference type="ChEBI" id="CHEBI:57287"/>
        <dbReference type="ChEBI" id="CHEBI:57288"/>
        <dbReference type="EC" id="2.3.1.6"/>
    </reaction>
</comment>
<dbReference type="InterPro" id="IPR042231">
    <property type="entry name" value="Cho/carn_acyl_trans_2"/>
</dbReference>
<dbReference type="Proteomes" id="UP000319801">
    <property type="component" value="Unassembled WGS sequence"/>
</dbReference>
<dbReference type="GO" id="GO:0008292">
    <property type="term" value="P:acetylcholine biosynthetic process"/>
    <property type="evidence" value="ECO:0007669"/>
    <property type="project" value="TreeGrafter"/>
</dbReference>
<evidence type="ECO:0000256" key="4">
    <source>
        <dbReference type="ARBA" id="ARBA00023315"/>
    </source>
</evidence>
<evidence type="ECO:0000256" key="3">
    <source>
        <dbReference type="ARBA" id="ARBA00022979"/>
    </source>
</evidence>
<comment type="caution">
    <text evidence="10">The sequence shown here is derived from an EMBL/GenBank/DDBJ whole genome shotgun (WGS) entry which is preliminary data.</text>
</comment>
<dbReference type="GO" id="GO:0043005">
    <property type="term" value="C:neuron projection"/>
    <property type="evidence" value="ECO:0007669"/>
    <property type="project" value="TreeGrafter"/>
</dbReference>
<feature type="domain" description="Choline/carnitine acyltransferase" evidence="9">
    <location>
        <begin position="225"/>
        <end position="368"/>
    </location>
</feature>
<evidence type="ECO:0000256" key="7">
    <source>
        <dbReference type="ARBA" id="ARBA00040495"/>
    </source>
</evidence>
<evidence type="ECO:0000256" key="6">
    <source>
        <dbReference type="ARBA" id="ARBA00039091"/>
    </source>
</evidence>
<dbReference type="GO" id="GO:0005737">
    <property type="term" value="C:cytoplasm"/>
    <property type="evidence" value="ECO:0007669"/>
    <property type="project" value="TreeGrafter"/>
</dbReference>
<dbReference type="PANTHER" id="PTHR22589">
    <property type="entry name" value="CARNITINE O-ACYLTRANSFERASE"/>
    <property type="match status" value="1"/>
</dbReference>
<dbReference type="InterPro" id="IPR023213">
    <property type="entry name" value="CAT-like_dom_sf"/>
</dbReference>
<reference evidence="10 11" key="1">
    <citation type="journal article" date="2019" name="Genome Biol. Evol.">
        <title>Whole-Genome Sequencing of the Giant Devil Catfish, Bagarius yarrelli.</title>
        <authorList>
            <person name="Jiang W."/>
            <person name="Lv Y."/>
            <person name="Cheng L."/>
            <person name="Yang K."/>
            <person name="Chao B."/>
            <person name="Wang X."/>
            <person name="Li Y."/>
            <person name="Pan X."/>
            <person name="You X."/>
            <person name="Zhang Y."/>
            <person name="Yang J."/>
            <person name="Li J."/>
            <person name="Zhang X."/>
            <person name="Liu S."/>
            <person name="Sun C."/>
            <person name="Yang J."/>
            <person name="Shi Q."/>
        </authorList>
    </citation>
    <scope>NUCLEOTIDE SEQUENCE [LARGE SCALE GENOMIC DNA]</scope>
    <source>
        <strain evidence="10">JWS20170419001</strain>
        <tissue evidence="10">Muscle</tissue>
    </source>
</reference>
<name>A0A556V9L2_BAGYA</name>
<comment type="similarity">
    <text evidence="1">Belongs to the carnitine/choline acetyltransferase family.</text>
</comment>
<organism evidence="10 11">
    <name type="scientific">Bagarius yarrelli</name>
    <name type="common">Goonch</name>
    <name type="synonym">Bagrus yarrelli</name>
    <dbReference type="NCBI Taxonomy" id="175774"/>
    <lineage>
        <taxon>Eukaryota</taxon>
        <taxon>Metazoa</taxon>
        <taxon>Chordata</taxon>
        <taxon>Craniata</taxon>
        <taxon>Vertebrata</taxon>
        <taxon>Euteleostomi</taxon>
        <taxon>Actinopterygii</taxon>
        <taxon>Neopterygii</taxon>
        <taxon>Teleostei</taxon>
        <taxon>Ostariophysi</taxon>
        <taxon>Siluriformes</taxon>
        <taxon>Sisoridae</taxon>
        <taxon>Sisorinae</taxon>
        <taxon>Bagarius</taxon>
    </lineage>
</organism>
<comment type="function">
    <text evidence="5">Catalyzes the reversible synthesis of acetylcholine (ACh) from acetyl CoA and choline at cholinergic synapses.</text>
</comment>
<evidence type="ECO:0000256" key="1">
    <source>
        <dbReference type="ARBA" id="ARBA00005232"/>
    </source>
</evidence>
<accession>A0A556V9L2</accession>
<evidence type="ECO:0000256" key="8">
    <source>
        <dbReference type="ARBA" id="ARBA00048143"/>
    </source>
</evidence>
<evidence type="ECO:0000256" key="2">
    <source>
        <dbReference type="ARBA" id="ARBA00022679"/>
    </source>
</evidence>
<dbReference type="GO" id="GO:0045202">
    <property type="term" value="C:synapse"/>
    <property type="evidence" value="ECO:0007669"/>
    <property type="project" value="GOC"/>
</dbReference>
<keyword evidence="3" id="KW-0530">Neurotransmitter biosynthesis</keyword>
<gene>
    <name evidence="10" type="ORF">Baya_14310</name>
</gene>
<dbReference type="GO" id="GO:0007274">
    <property type="term" value="P:neuromuscular synaptic transmission"/>
    <property type="evidence" value="ECO:0007669"/>
    <property type="project" value="TreeGrafter"/>
</dbReference>
<dbReference type="EC" id="2.3.1.6" evidence="6"/>
<dbReference type="Pfam" id="PF00755">
    <property type="entry name" value="Carn_acyltransf"/>
    <property type="match status" value="2"/>
</dbReference>
<dbReference type="InterPro" id="IPR000542">
    <property type="entry name" value="Carn_acyl_trans"/>
</dbReference>
<feature type="domain" description="Choline/carnitine acyltransferase" evidence="9">
    <location>
        <begin position="1"/>
        <end position="215"/>
    </location>
</feature>
<keyword evidence="11" id="KW-1185">Reference proteome</keyword>
<protein>
    <recommendedName>
        <fullName evidence="7">Choline O-acetyltransferase</fullName>
        <ecNumber evidence="6">2.3.1.6</ecNumber>
    </recommendedName>
</protein>
<dbReference type="PANTHER" id="PTHR22589:SF14">
    <property type="entry name" value="CHOLINE O-ACETYLTRANSFERASE"/>
    <property type="match status" value="1"/>
</dbReference>
<dbReference type="Gene3D" id="3.30.559.10">
    <property type="entry name" value="Chloramphenicol acetyltransferase-like domain"/>
    <property type="match status" value="1"/>
</dbReference>
<evidence type="ECO:0000259" key="9">
    <source>
        <dbReference type="Pfam" id="PF00755"/>
    </source>
</evidence>
<keyword evidence="2 10" id="KW-0808">Transferase</keyword>
<evidence type="ECO:0000313" key="11">
    <source>
        <dbReference type="Proteomes" id="UP000319801"/>
    </source>
</evidence>
<sequence length="394" mass="45172">MYLNNRLALPVNSSPVLVFPRQDFRDRDDSLRFAAHLISGLMEYKVMVDRRTLPPDCELCMEQYYHLFTSYRRPGLQKDSLITQSSTGAEKTPEHGHIIVASNNQFFVLNLTEKSRWLDESDILTQLTRISKMAEKMEEQRPPVGLFTSDGRTEWAKARDLLLKDPVNRESLELMERCVCVLCLDEPTGVQPTDSNRASLILHGGGHDKNGANRWSRSPSKLMKRSSASDLPVPQRLSWNCSSQILSMLSSSANNLQRLVRNLDMEVLRFRGYGKDFIKKQKMSPDAYIQVALQLAFYRCTRKSVSTYESASTRRFRHGRVENIRSSTAEALHFSRAMTDEGGCVQDSEKMERLRKAVDTQTHNTKMVHSHFYTTQNSNILNSTEFYFATHRTG</sequence>
<evidence type="ECO:0000313" key="10">
    <source>
        <dbReference type="EMBL" id="TTC29628.1"/>
    </source>
</evidence>
<dbReference type="AlphaFoldDB" id="A0A556V9L2"/>
<dbReference type="InterPro" id="IPR039551">
    <property type="entry name" value="Cho/carn_acyl_trans"/>
</dbReference>
<proteinExistence type="inferred from homology"/>
<dbReference type="GO" id="GO:0004102">
    <property type="term" value="F:choline O-acetyltransferase activity"/>
    <property type="evidence" value="ECO:0007669"/>
    <property type="project" value="UniProtKB-EC"/>
</dbReference>